<feature type="region of interest" description="Disordered" evidence="1">
    <location>
        <begin position="251"/>
        <end position="392"/>
    </location>
</feature>
<evidence type="ECO:0000313" key="3">
    <source>
        <dbReference type="Proteomes" id="UP000811609"/>
    </source>
</evidence>
<feature type="compositionally biased region" description="Polar residues" evidence="1">
    <location>
        <begin position="337"/>
        <end position="370"/>
    </location>
</feature>
<dbReference type="Proteomes" id="UP000811609">
    <property type="component" value="Chromosome 7"/>
</dbReference>
<comment type="caution">
    <text evidence="2">The sequence shown here is derived from an EMBL/GenBank/DDBJ whole genome shotgun (WGS) entry which is preliminary data.</text>
</comment>
<reference evidence="2" key="1">
    <citation type="submission" date="2020-12" db="EMBL/GenBank/DDBJ databases">
        <title>WGS assembly of Carya illinoinensis cv. Pawnee.</title>
        <authorList>
            <person name="Platts A."/>
            <person name="Shu S."/>
            <person name="Wright S."/>
            <person name="Barry K."/>
            <person name="Edger P."/>
            <person name="Pires J.C."/>
            <person name="Schmutz J."/>
        </authorList>
    </citation>
    <scope>NUCLEOTIDE SEQUENCE</scope>
    <source>
        <tissue evidence="2">Leaf</tissue>
    </source>
</reference>
<feature type="compositionally biased region" description="Low complexity" evidence="1">
    <location>
        <begin position="294"/>
        <end position="313"/>
    </location>
</feature>
<dbReference type="EMBL" id="CM031815">
    <property type="protein sequence ID" value="KAG6649770.1"/>
    <property type="molecule type" value="Genomic_DNA"/>
</dbReference>
<accession>A0A8T1Q6Q3</accession>
<proteinExistence type="predicted"/>
<evidence type="ECO:0000256" key="1">
    <source>
        <dbReference type="SAM" id="MobiDB-lite"/>
    </source>
</evidence>
<sequence length="604" mass="65197">MESFRQFKVESKTFVFSKVGFDCFRILEKNRRMALYLLINKAAASWVVKMVEEATVTKWRQNFFRKMRAGNGVLTLHLLSNTRGCYLHLEEFSNGSRRGSLIIPEGVNSCGWEGFAYNLKKVAERATVPSADTYRVGVSGFRPSVSYAAALSGAAAECSSAVKLTDDKPYSYPADLEESSDRGIKLGEIEGVFWDIKAKLSGVLQEVAFLMNKVDIGLSMAMGRGKGIASATLPLAAADFTNIGVKVSVNTEKREPRPNGPLAEHGLNGPPSLIRVKSPQLQPTFPILSDNPQRALPRASSPQPRASSPRPLALPQSGSPTRVGQATRQPANLACGSLSSRPQAYPAGTSSCLQPSRSPTTLPASQTSPFGSGDPSGTDEARSKGTTAAVSPQAVPLGEENDVTIVPLASENLMPAQTTPTGPSEPLGCHLLSRFEAHSFPAICAAPSLLETSEHFSRVLCTVEEEVEEESGSDIEVEEEAFSGTDLLVPFSDMENEGKDKGNQGEDFSPICTLPPALPWSDPQTDWVLKKVEDIRHCAGISCIGFEDQLTALFTAIAAEQSHTLRSASKKERELKRLSCTLNYGREGSTSRERLTDRVNLGDP</sequence>
<name>A0A8T1Q6Q3_CARIL</name>
<keyword evidence="3" id="KW-1185">Reference proteome</keyword>
<dbReference type="AlphaFoldDB" id="A0A8T1Q6Q3"/>
<gene>
    <name evidence="2" type="ORF">CIPAW_07G233500</name>
</gene>
<protein>
    <submittedName>
        <fullName evidence="2">Uncharacterized protein</fullName>
    </submittedName>
</protein>
<evidence type="ECO:0000313" key="2">
    <source>
        <dbReference type="EMBL" id="KAG6649770.1"/>
    </source>
</evidence>
<feature type="compositionally biased region" description="Polar residues" evidence="1">
    <location>
        <begin position="316"/>
        <end position="330"/>
    </location>
</feature>
<organism evidence="2 3">
    <name type="scientific">Carya illinoinensis</name>
    <name type="common">Pecan</name>
    <dbReference type="NCBI Taxonomy" id="32201"/>
    <lineage>
        <taxon>Eukaryota</taxon>
        <taxon>Viridiplantae</taxon>
        <taxon>Streptophyta</taxon>
        <taxon>Embryophyta</taxon>
        <taxon>Tracheophyta</taxon>
        <taxon>Spermatophyta</taxon>
        <taxon>Magnoliopsida</taxon>
        <taxon>eudicotyledons</taxon>
        <taxon>Gunneridae</taxon>
        <taxon>Pentapetalae</taxon>
        <taxon>rosids</taxon>
        <taxon>fabids</taxon>
        <taxon>Fagales</taxon>
        <taxon>Juglandaceae</taxon>
        <taxon>Carya</taxon>
    </lineage>
</organism>